<sequence>MAMMGRLTLGAVVGLVVIGTVSANADRAAGGAARERHGGTPSMSAGQHPGATGGDGSAPRTPRANATP</sequence>
<evidence type="ECO:0000256" key="1">
    <source>
        <dbReference type="SAM" id="MobiDB-lite"/>
    </source>
</evidence>
<name>A0ABP6M0D9_9ACTN</name>
<comment type="caution">
    <text evidence="3">The sequence shown here is derived from an EMBL/GenBank/DDBJ whole genome shotgun (WGS) entry which is preliminary data.</text>
</comment>
<gene>
    <name evidence="3" type="ORF">GCM10010448_61740</name>
</gene>
<dbReference type="Proteomes" id="UP001501532">
    <property type="component" value="Unassembled WGS sequence"/>
</dbReference>
<evidence type="ECO:0000313" key="4">
    <source>
        <dbReference type="Proteomes" id="UP001501532"/>
    </source>
</evidence>
<protein>
    <submittedName>
        <fullName evidence="3">Uncharacterized protein</fullName>
    </submittedName>
</protein>
<keyword evidence="4" id="KW-1185">Reference proteome</keyword>
<evidence type="ECO:0000256" key="2">
    <source>
        <dbReference type="SAM" id="SignalP"/>
    </source>
</evidence>
<feature type="chain" id="PRO_5046768365" evidence="2">
    <location>
        <begin position="26"/>
        <end position="68"/>
    </location>
</feature>
<dbReference type="EMBL" id="BAAAUF010000066">
    <property type="protein sequence ID" value="GAA3070362.1"/>
    <property type="molecule type" value="Genomic_DNA"/>
</dbReference>
<feature type="signal peptide" evidence="2">
    <location>
        <begin position="1"/>
        <end position="25"/>
    </location>
</feature>
<reference evidence="4" key="1">
    <citation type="journal article" date="2019" name="Int. J. Syst. Evol. Microbiol.">
        <title>The Global Catalogue of Microorganisms (GCM) 10K type strain sequencing project: providing services to taxonomists for standard genome sequencing and annotation.</title>
        <authorList>
            <consortium name="The Broad Institute Genomics Platform"/>
            <consortium name="The Broad Institute Genome Sequencing Center for Infectious Disease"/>
            <person name="Wu L."/>
            <person name="Ma J."/>
        </authorList>
    </citation>
    <scope>NUCLEOTIDE SEQUENCE [LARGE SCALE GENOMIC DNA]</scope>
    <source>
        <strain evidence="4">JCM 9091</strain>
    </source>
</reference>
<organism evidence="3 4">
    <name type="scientific">Streptomyces glomeratus</name>
    <dbReference type="NCBI Taxonomy" id="284452"/>
    <lineage>
        <taxon>Bacteria</taxon>
        <taxon>Bacillati</taxon>
        <taxon>Actinomycetota</taxon>
        <taxon>Actinomycetes</taxon>
        <taxon>Kitasatosporales</taxon>
        <taxon>Streptomycetaceae</taxon>
        <taxon>Streptomyces</taxon>
    </lineage>
</organism>
<accession>A0ABP6M0D9</accession>
<proteinExistence type="predicted"/>
<feature type="region of interest" description="Disordered" evidence="1">
    <location>
        <begin position="25"/>
        <end position="68"/>
    </location>
</feature>
<evidence type="ECO:0000313" key="3">
    <source>
        <dbReference type="EMBL" id="GAA3070362.1"/>
    </source>
</evidence>
<keyword evidence="2" id="KW-0732">Signal</keyword>